<reference evidence="2 3" key="1">
    <citation type="submission" date="2019-07" db="EMBL/GenBank/DDBJ databases">
        <title>Complete genome sequence of Comamonas sp. NLF 7-7 isolated from livestock.</title>
        <authorList>
            <person name="Kim D.H."/>
            <person name="Kim J.G."/>
        </authorList>
    </citation>
    <scope>NUCLEOTIDE SEQUENCE [LARGE SCALE GENOMIC DNA]</scope>
    <source>
        <strain evidence="2 3">NLF 7-7</strain>
    </source>
</reference>
<gene>
    <name evidence="2" type="ORF">FOZ74_03665</name>
</gene>
<dbReference type="CDD" id="cd00130">
    <property type="entry name" value="PAS"/>
    <property type="match status" value="1"/>
</dbReference>
<evidence type="ECO:0000313" key="2">
    <source>
        <dbReference type="EMBL" id="QEA12205.1"/>
    </source>
</evidence>
<dbReference type="InterPro" id="IPR000014">
    <property type="entry name" value="PAS"/>
</dbReference>
<dbReference type="NCBIfam" id="TIGR00229">
    <property type="entry name" value="sensory_box"/>
    <property type="match status" value="1"/>
</dbReference>
<dbReference type="OrthoDB" id="9806477at2"/>
<dbReference type="AlphaFoldDB" id="A0A5B8RVE5"/>
<dbReference type="InterPro" id="IPR013655">
    <property type="entry name" value="PAS_fold_3"/>
</dbReference>
<keyword evidence="3" id="KW-1185">Reference proteome</keyword>
<dbReference type="Pfam" id="PF08447">
    <property type="entry name" value="PAS_3"/>
    <property type="match status" value="1"/>
</dbReference>
<protein>
    <submittedName>
        <fullName evidence="2">PAS domain-containing protein</fullName>
    </submittedName>
</protein>
<dbReference type="PROSITE" id="PS50112">
    <property type="entry name" value="PAS"/>
    <property type="match status" value="1"/>
</dbReference>
<organism evidence="2 3">
    <name type="scientific">Comamonas flocculans</name>
    <dbReference type="NCBI Taxonomy" id="2597701"/>
    <lineage>
        <taxon>Bacteria</taxon>
        <taxon>Pseudomonadati</taxon>
        <taxon>Pseudomonadota</taxon>
        <taxon>Betaproteobacteria</taxon>
        <taxon>Burkholderiales</taxon>
        <taxon>Comamonadaceae</taxon>
        <taxon>Comamonas</taxon>
    </lineage>
</organism>
<dbReference type="KEGG" id="cof:FOZ74_03665"/>
<proteinExistence type="predicted"/>
<dbReference type="Gene3D" id="3.30.450.20">
    <property type="entry name" value="PAS domain"/>
    <property type="match status" value="1"/>
</dbReference>
<evidence type="ECO:0000313" key="3">
    <source>
        <dbReference type="Proteomes" id="UP000321199"/>
    </source>
</evidence>
<feature type="domain" description="PAS" evidence="1">
    <location>
        <begin position="21"/>
        <end position="60"/>
    </location>
</feature>
<dbReference type="Proteomes" id="UP000321199">
    <property type="component" value="Chromosome"/>
</dbReference>
<name>A0A5B8RVE5_9BURK</name>
<sequence length="167" mass="18323">MRVNLPVTQRNYDFPADEMLVSMTNLKGELTHCNPAFARVSGFTYDELMGQPHNIIRHPDMPAAAFKDVWSTIGRGKPWTGMVKNRRKDGDTYWVWPISRPFLCRAGPGAICRCASSPRKLRSTKPRRCTPGCVPRPNLAASPWCCAGASFAIPAGALGRSACEASA</sequence>
<dbReference type="InterPro" id="IPR035965">
    <property type="entry name" value="PAS-like_dom_sf"/>
</dbReference>
<accession>A0A5B8RVE5</accession>
<evidence type="ECO:0000259" key="1">
    <source>
        <dbReference type="PROSITE" id="PS50112"/>
    </source>
</evidence>
<dbReference type="EMBL" id="CP042344">
    <property type="protein sequence ID" value="QEA12205.1"/>
    <property type="molecule type" value="Genomic_DNA"/>
</dbReference>
<dbReference type="SUPFAM" id="SSF55785">
    <property type="entry name" value="PYP-like sensor domain (PAS domain)"/>
    <property type="match status" value="1"/>
</dbReference>